<reference evidence="3" key="1">
    <citation type="submission" date="2017-02" db="EMBL/GenBank/DDBJ databases">
        <authorList>
            <person name="Varghese N."/>
            <person name="Submissions S."/>
        </authorList>
    </citation>
    <scope>NUCLEOTIDE SEQUENCE [LARGE SCALE GENOMIC DNA]</scope>
    <source>
        <strain evidence="3">R11H</strain>
    </source>
</reference>
<evidence type="ECO:0000259" key="1">
    <source>
        <dbReference type="Pfam" id="PF20109"/>
    </source>
</evidence>
<protein>
    <recommendedName>
        <fullName evidence="1">Transcriptional regulator-like domain-containing protein</fullName>
    </recommendedName>
</protein>
<organism evidence="2 3">
    <name type="scientific">Sphingopyxis flava</name>
    <dbReference type="NCBI Taxonomy" id="1507287"/>
    <lineage>
        <taxon>Bacteria</taxon>
        <taxon>Pseudomonadati</taxon>
        <taxon>Pseudomonadota</taxon>
        <taxon>Alphaproteobacteria</taxon>
        <taxon>Sphingomonadales</taxon>
        <taxon>Sphingomonadaceae</taxon>
        <taxon>Sphingopyxis</taxon>
    </lineage>
</organism>
<dbReference type="Pfam" id="PF20109">
    <property type="entry name" value="Trans_reg_dom"/>
    <property type="match status" value="1"/>
</dbReference>
<gene>
    <name evidence="2" type="ORF">SAMN06295937_101634</name>
</gene>
<proteinExistence type="predicted"/>
<evidence type="ECO:0000313" key="3">
    <source>
        <dbReference type="Proteomes" id="UP000190044"/>
    </source>
</evidence>
<dbReference type="Proteomes" id="UP000190044">
    <property type="component" value="Unassembled WGS sequence"/>
</dbReference>
<feature type="domain" description="Transcriptional regulator-like" evidence="1">
    <location>
        <begin position="6"/>
        <end position="61"/>
    </location>
</feature>
<dbReference type="InterPro" id="IPR045465">
    <property type="entry name" value="Trans_reg_dom"/>
</dbReference>
<dbReference type="RefSeq" id="WP_079639221.1">
    <property type="nucleotide sequence ID" value="NZ_FUYP01000016.1"/>
</dbReference>
<keyword evidence="3" id="KW-1185">Reference proteome</keyword>
<sequence>MHHKIDWRSEYYTKMFERYDRADFAQEFLRRNPSYRRQYDAALGKPAALGAVARHWGLVFRLRPRS</sequence>
<dbReference type="AlphaFoldDB" id="A0A1T5DSW2"/>
<accession>A0A1T5DSW2</accession>
<name>A0A1T5DSW2_9SPHN</name>
<evidence type="ECO:0000313" key="2">
    <source>
        <dbReference type="EMBL" id="SKB74912.1"/>
    </source>
</evidence>
<dbReference type="OrthoDB" id="8654520at2"/>
<dbReference type="EMBL" id="FUYP01000016">
    <property type="protein sequence ID" value="SKB74912.1"/>
    <property type="molecule type" value="Genomic_DNA"/>
</dbReference>